<reference evidence="2" key="1">
    <citation type="journal article" date="2023" name="GigaByte">
        <title>Genome assembly of the bearded iris, Iris pallida Lam.</title>
        <authorList>
            <person name="Bruccoleri R.E."/>
            <person name="Oakeley E.J."/>
            <person name="Faust A.M.E."/>
            <person name="Altorfer M."/>
            <person name="Dessus-Babus S."/>
            <person name="Burckhardt D."/>
            <person name="Oertli M."/>
            <person name="Naumann U."/>
            <person name="Petersen F."/>
            <person name="Wong J."/>
        </authorList>
    </citation>
    <scope>NUCLEOTIDE SEQUENCE</scope>
    <source>
        <strain evidence="2">GSM-AAB239-AS_SAM_17_03QT</strain>
    </source>
</reference>
<feature type="transmembrane region" description="Helical" evidence="1">
    <location>
        <begin position="154"/>
        <end position="173"/>
    </location>
</feature>
<dbReference type="AlphaFoldDB" id="A0AAX6FPK9"/>
<comment type="caution">
    <text evidence="2">The sequence shown here is derived from an EMBL/GenBank/DDBJ whole genome shotgun (WGS) entry which is preliminary data.</text>
</comment>
<organism evidence="2 3">
    <name type="scientific">Iris pallida</name>
    <name type="common">Sweet iris</name>
    <dbReference type="NCBI Taxonomy" id="29817"/>
    <lineage>
        <taxon>Eukaryota</taxon>
        <taxon>Viridiplantae</taxon>
        <taxon>Streptophyta</taxon>
        <taxon>Embryophyta</taxon>
        <taxon>Tracheophyta</taxon>
        <taxon>Spermatophyta</taxon>
        <taxon>Magnoliopsida</taxon>
        <taxon>Liliopsida</taxon>
        <taxon>Asparagales</taxon>
        <taxon>Iridaceae</taxon>
        <taxon>Iridoideae</taxon>
        <taxon>Irideae</taxon>
        <taxon>Iris</taxon>
    </lineage>
</organism>
<dbReference type="PANTHER" id="PTHR34118:SF1">
    <property type="entry name" value="NF-KAPPA-B INHIBITOR-LIKE PROTEIN"/>
    <property type="match status" value="1"/>
</dbReference>
<dbReference type="Proteomes" id="UP001140949">
    <property type="component" value="Unassembled WGS sequence"/>
</dbReference>
<keyword evidence="3" id="KW-1185">Reference proteome</keyword>
<evidence type="ECO:0000256" key="1">
    <source>
        <dbReference type="SAM" id="Phobius"/>
    </source>
</evidence>
<gene>
    <name evidence="2" type="ORF">M6B38_409700</name>
</gene>
<reference evidence="2" key="2">
    <citation type="submission" date="2023-04" db="EMBL/GenBank/DDBJ databases">
        <authorList>
            <person name="Bruccoleri R.E."/>
            <person name="Oakeley E.J."/>
            <person name="Faust A.-M."/>
            <person name="Dessus-Babus S."/>
            <person name="Altorfer M."/>
            <person name="Burckhardt D."/>
            <person name="Oertli M."/>
            <person name="Naumann U."/>
            <person name="Petersen F."/>
            <person name="Wong J."/>
        </authorList>
    </citation>
    <scope>NUCLEOTIDE SEQUENCE</scope>
    <source>
        <strain evidence="2">GSM-AAB239-AS_SAM_17_03QT</strain>
        <tissue evidence="2">Leaf</tissue>
    </source>
</reference>
<evidence type="ECO:0000313" key="3">
    <source>
        <dbReference type="Proteomes" id="UP001140949"/>
    </source>
</evidence>
<feature type="transmembrane region" description="Helical" evidence="1">
    <location>
        <begin position="179"/>
        <end position="197"/>
    </location>
</feature>
<proteinExistence type="predicted"/>
<accession>A0AAX6FPK9</accession>
<name>A0AAX6FPK9_IRIPA</name>
<protein>
    <submittedName>
        <fullName evidence="2">Uncharacterized protein</fullName>
    </submittedName>
</protein>
<dbReference type="EMBL" id="JANAVB010027549">
    <property type="protein sequence ID" value="KAJ6817978.1"/>
    <property type="molecule type" value="Genomic_DNA"/>
</dbReference>
<keyword evidence="1" id="KW-1133">Transmembrane helix</keyword>
<evidence type="ECO:0000313" key="2">
    <source>
        <dbReference type="EMBL" id="KAJ6817978.1"/>
    </source>
</evidence>
<sequence>MMALEITLRRGCFGLPPTYGLPKKKRRSQCVHLFPTSLPGSEIVDEDITRMFLKERQVSGDFISKASDILWRGDMLKIDDSENNSLQVNQQSEKLVEDDESIDGFLKLTKTREWVAGHNVAPANKRLAAKDFQNDSEKRKKFNLLEYGAIKRELLLLTIGIGSGCCIYCLVLLSVQAAFSYATGVFFSCLYLQLLYLHMDNLSKETLPEVFTRRKLKKIGIRSEDLQYTLEKIFYGSTMAFSSPRLVIPAAIYGLWILSEHILSNIEFELVPAMLGFFAYKAAALVQVYRDNEDLQLIFPDNESL</sequence>
<keyword evidence="1" id="KW-0472">Membrane</keyword>
<keyword evidence="1" id="KW-0812">Transmembrane</keyword>
<dbReference type="PANTHER" id="PTHR34118">
    <property type="entry name" value="NF-KAPPA-B INHIBITOR-LIKE PROTEIN-RELATED"/>
    <property type="match status" value="1"/>
</dbReference>